<dbReference type="RefSeq" id="WP_139224853.1">
    <property type="nucleotide sequence ID" value="NZ_FOVF01000004.1"/>
</dbReference>
<keyword evidence="2" id="KW-1185">Reference proteome</keyword>
<protein>
    <submittedName>
        <fullName evidence="1">Uncharacterized protein</fullName>
    </submittedName>
</protein>
<dbReference type="OrthoDB" id="5962533at2"/>
<organism evidence="1 2">
    <name type="scientific">Dokdonella immobilis</name>
    <dbReference type="NCBI Taxonomy" id="578942"/>
    <lineage>
        <taxon>Bacteria</taxon>
        <taxon>Pseudomonadati</taxon>
        <taxon>Pseudomonadota</taxon>
        <taxon>Gammaproteobacteria</taxon>
        <taxon>Lysobacterales</taxon>
        <taxon>Rhodanobacteraceae</taxon>
        <taxon>Dokdonella</taxon>
    </lineage>
</organism>
<dbReference type="Proteomes" id="UP000198575">
    <property type="component" value="Unassembled WGS sequence"/>
</dbReference>
<evidence type="ECO:0000313" key="1">
    <source>
        <dbReference type="EMBL" id="SFN09905.1"/>
    </source>
</evidence>
<proteinExistence type="predicted"/>
<evidence type="ECO:0000313" key="2">
    <source>
        <dbReference type="Proteomes" id="UP000198575"/>
    </source>
</evidence>
<dbReference type="AlphaFoldDB" id="A0A1I4W8W0"/>
<reference evidence="1 2" key="1">
    <citation type="submission" date="2016-10" db="EMBL/GenBank/DDBJ databases">
        <authorList>
            <person name="de Groot N.N."/>
        </authorList>
    </citation>
    <scope>NUCLEOTIDE SEQUENCE [LARGE SCALE GENOMIC DNA]</scope>
    <source>
        <strain evidence="1 2">CGMCC 1.7659</strain>
    </source>
</reference>
<accession>A0A1I4W8W0</accession>
<name>A0A1I4W8W0_9GAMM</name>
<gene>
    <name evidence="1" type="ORF">SAMN05216289_10488</name>
</gene>
<sequence length="59" mass="6823">MRQEARETLTAIRTLTRLEAWIRCARAELASTPGDELLAEFIRVNERLLAEERRKLLAA</sequence>
<dbReference type="EMBL" id="FOVF01000004">
    <property type="protein sequence ID" value="SFN09905.1"/>
    <property type="molecule type" value="Genomic_DNA"/>
</dbReference>